<name>A0A930HXH5_9BACT</name>
<dbReference type="Proteomes" id="UP000757461">
    <property type="component" value="Unassembled WGS sequence"/>
</dbReference>
<dbReference type="EMBL" id="JABZSQ010000049">
    <property type="protein sequence ID" value="MBF1414716.1"/>
    <property type="molecule type" value="Genomic_DNA"/>
</dbReference>
<comment type="caution">
    <text evidence="2">The sequence shown here is derived from an EMBL/GenBank/DDBJ whole genome shotgun (WGS) entry which is preliminary data.</text>
</comment>
<keyword evidence="1" id="KW-0472">Membrane</keyword>
<proteinExistence type="predicted"/>
<dbReference type="RefSeq" id="WP_044113875.1">
    <property type="nucleotide sequence ID" value="NZ_CAUSFZ010000006.1"/>
</dbReference>
<evidence type="ECO:0000313" key="3">
    <source>
        <dbReference type="Proteomes" id="UP000757461"/>
    </source>
</evidence>
<keyword evidence="1" id="KW-0812">Transmembrane</keyword>
<reference evidence="2" key="1">
    <citation type="submission" date="2020-04" db="EMBL/GenBank/DDBJ databases">
        <title>Deep metagenomics examines the oral microbiome during advanced dental caries in children, revealing novel taxa and co-occurrences with host molecules.</title>
        <authorList>
            <person name="Baker J.L."/>
            <person name="Morton J.T."/>
            <person name="Dinis M."/>
            <person name="Alvarez R."/>
            <person name="Tran N.C."/>
            <person name="Knight R."/>
            <person name="Edlund A."/>
        </authorList>
    </citation>
    <scope>NUCLEOTIDE SEQUENCE</scope>
    <source>
        <strain evidence="2">JCVI_25_bin.9</strain>
    </source>
</reference>
<organism evidence="2 3">
    <name type="scientific">Prevotella histicola</name>
    <dbReference type="NCBI Taxonomy" id="470565"/>
    <lineage>
        <taxon>Bacteria</taxon>
        <taxon>Pseudomonadati</taxon>
        <taxon>Bacteroidota</taxon>
        <taxon>Bacteroidia</taxon>
        <taxon>Bacteroidales</taxon>
        <taxon>Prevotellaceae</taxon>
        <taxon>Prevotella</taxon>
    </lineage>
</organism>
<evidence type="ECO:0000256" key="1">
    <source>
        <dbReference type="SAM" id="Phobius"/>
    </source>
</evidence>
<accession>A0A930HXH5</accession>
<feature type="transmembrane region" description="Helical" evidence="1">
    <location>
        <begin position="31"/>
        <end position="47"/>
    </location>
</feature>
<feature type="transmembrane region" description="Helical" evidence="1">
    <location>
        <begin position="89"/>
        <end position="107"/>
    </location>
</feature>
<feature type="transmembrane region" description="Helical" evidence="1">
    <location>
        <begin position="67"/>
        <end position="83"/>
    </location>
</feature>
<sequence>MSKIKKSLPLAIRVDVIVCLLMAVLQDDLSFAILASLFILLTSLCIWEMSKEDPDNLVKALLGSNKYLIFDCFVSVLMISLAVCGHHSMVVISGILWLFFAISSIYASDKLLSSE</sequence>
<evidence type="ECO:0000313" key="2">
    <source>
        <dbReference type="EMBL" id="MBF1414716.1"/>
    </source>
</evidence>
<gene>
    <name evidence="2" type="ORF">HXN33_03945</name>
</gene>
<keyword evidence="1" id="KW-1133">Transmembrane helix</keyword>
<dbReference type="AlphaFoldDB" id="A0A930HXH5"/>
<protein>
    <submittedName>
        <fullName evidence="2">Uncharacterized protein</fullName>
    </submittedName>
</protein>